<dbReference type="PANTHER" id="PTHR10622:SF10">
    <property type="entry name" value="HET DOMAIN-CONTAINING PROTEIN"/>
    <property type="match status" value="1"/>
</dbReference>
<evidence type="ECO:0000313" key="2">
    <source>
        <dbReference type="EMBL" id="KAK7439997.1"/>
    </source>
</evidence>
<gene>
    <name evidence="2" type="ORF">VKT23_017250</name>
</gene>
<dbReference type="Proteomes" id="UP001498398">
    <property type="component" value="Unassembled WGS sequence"/>
</dbReference>
<sequence>MIGWKTTTLLSQPVDISSKYGIQIDGSKQIQPNLGPLSSLGQPSGFLRQIWSRLMYGTENFASTRIALSSVFRPLNSTRRVFTLLSSIFRARSFTRSVRILLFYVFRPRLFTRSLRIVLSDIHRSHRIVHRQGDKTTATKNPLSPPLMASINICPHRFIDTDTLKLVEFQDNITIPPYAILSHRWILDEEVVYDEFTEPSEETLSKSGYHKIQAACRQARHDSIRYIWIDTCCIQQGKHDDVVANITSMYAYYQNAEVCYVYLVDVLERKDMVGKVTSWNVEGGSEWFSRGWTLQELVAPRNAIFFNKIWQPIGDKHELRDDISHITTIPFSVLSGEESVQDVNVLTRMSWALWRKTTKKQDKVYCLQGLLGVSVKPDYDEYWITSWNRLGLALLDAQPELKQRLGIDDSDEMFHNSSSRSFYNRVWRMWLYTRPFIFLPL</sequence>
<comment type="caution">
    <text evidence="2">The sequence shown here is derived from an EMBL/GenBank/DDBJ whole genome shotgun (WGS) entry which is preliminary data.</text>
</comment>
<dbReference type="Pfam" id="PF06985">
    <property type="entry name" value="HET"/>
    <property type="match status" value="1"/>
</dbReference>
<dbReference type="InterPro" id="IPR010730">
    <property type="entry name" value="HET"/>
</dbReference>
<dbReference type="PANTHER" id="PTHR10622">
    <property type="entry name" value="HET DOMAIN-CONTAINING PROTEIN"/>
    <property type="match status" value="1"/>
</dbReference>
<accession>A0ABR1ISF9</accession>
<organism evidence="2 3">
    <name type="scientific">Marasmiellus scandens</name>
    <dbReference type="NCBI Taxonomy" id="2682957"/>
    <lineage>
        <taxon>Eukaryota</taxon>
        <taxon>Fungi</taxon>
        <taxon>Dikarya</taxon>
        <taxon>Basidiomycota</taxon>
        <taxon>Agaricomycotina</taxon>
        <taxon>Agaricomycetes</taxon>
        <taxon>Agaricomycetidae</taxon>
        <taxon>Agaricales</taxon>
        <taxon>Marasmiineae</taxon>
        <taxon>Omphalotaceae</taxon>
        <taxon>Marasmiellus</taxon>
    </lineage>
</organism>
<evidence type="ECO:0000313" key="3">
    <source>
        <dbReference type="Proteomes" id="UP001498398"/>
    </source>
</evidence>
<evidence type="ECO:0000259" key="1">
    <source>
        <dbReference type="Pfam" id="PF06985"/>
    </source>
</evidence>
<keyword evidence="3" id="KW-1185">Reference proteome</keyword>
<name>A0ABR1ISF9_9AGAR</name>
<reference evidence="2 3" key="1">
    <citation type="submission" date="2024-01" db="EMBL/GenBank/DDBJ databases">
        <title>A draft genome for the cacao thread blight pathogen Marasmiellus scandens.</title>
        <authorList>
            <person name="Baruah I.K."/>
            <person name="Leung J."/>
            <person name="Bukari Y."/>
            <person name="Amoako-Attah I."/>
            <person name="Meinhardt L.W."/>
            <person name="Bailey B.A."/>
            <person name="Cohen S.P."/>
        </authorList>
    </citation>
    <scope>NUCLEOTIDE SEQUENCE [LARGE SCALE GENOMIC DNA]</scope>
    <source>
        <strain evidence="2 3">GH-19</strain>
    </source>
</reference>
<proteinExistence type="predicted"/>
<protein>
    <recommendedName>
        <fullName evidence="1">Heterokaryon incompatibility domain-containing protein</fullName>
    </recommendedName>
</protein>
<dbReference type="EMBL" id="JBANRG010000070">
    <property type="protein sequence ID" value="KAK7439997.1"/>
    <property type="molecule type" value="Genomic_DNA"/>
</dbReference>
<feature type="domain" description="Heterokaryon incompatibility" evidence="1">
    <location>
        <begin position="178"/>
        <end position="266"/>
    </location>
</feature>